<evidence type="ECO:0000313" key="2">
    <source>
        <dbReference type="EMBL" id="GEL81242.1"/>
    </source>
</evidence>
<reference evidence="3 4" key="1">
    <citation type="submission" date="2017-05" db="EMBL/GenBank/DDBJ databases">
        <title>The Genome Sequence of Enterococcus mundtii 6B1_DIV0119.</title>
        <authorList>
            <consortium name="The Broad Institute Genomics Platform"/>
            <consortium name="The Broad Institute Genomic Center for Infectious Diseases"/>
            <person name="Earl A."/>
            <person name="Manson A."/>
            <person name="Schwartman J."/>
            <person name="Gilmore M."/>
            <person name="Abouelleil A."/>
            <person name="Cao P."/>
            <person name="Chapman S."/>
            <person name="Cusick C."/>
            <person name="Shea T."/>
            <person name="Young S."/>
            <person name="Neafsey D."/>
            <person name="Nusbaum C."/>
            <person name="Birren B."/>
        </authorList>
    </citation>
    <scope>NUCLEOTIDE SEQUENCE [LARGE SCALE GENOMIC DNA]</scope>
    <source>
        <strain evidence="3 4">6B1_DIV0119</strain>
    </source>
</reference>
<reference evidence="2 5" key="2">
    <citation type="submission" date="2019-07" db="EMBL/GenBank/DDBJ databases">
        <title>Whole genome shotgun sequence of Enterococcus mundtii NBRC 100490.</title>
        <authorList>
            <person name="Hosoyama A."/>
            <person name="Uohara A."/>
            <person name="Ohji S."/>
            <person name="Ichikawa N."/>
        </authorList>
    </citation>
    <scope>NUCLEOTIDE SEQUENCE [LARGE SCALE GENOMIC DNA]</scope>
    <source>
        <strain evidence="2 5">NBRC 100490</strain>
    </source>
</reference>
<dbReference type="AlphaFoldDB" id="A0A1L8UPY9"/>
<dbReference type="GeneID" id="61000770"/>
<dbReference type="EMBL" id="BJWA01000020">
    <property type="protein sequence ID" value="GEL81242.1"/>
    <property type="molecule type" value="Genomic_DNA"/>
</dbReference>
<accession>A0A1L8UPY9</accession>
<dbReference type="EMBL" id="NGMS01000003">
    <property type="protein sequence ID" value="OTP24893.1"/>
    <property type="molecule type" value="Genomic_DNA"/>
</dbReference>
<name>A0A1L8UPY9_ENTMU</name>
<evidence type="ECO:0000313" key="5">
    <source>
        <dbReference type="Proteomes" id="UP000321175"/>
    </source>
</evidence>
<dbReference type="RefSeq" id="WP_071867589.1">
    <property type="nucleotide sequence ID" value="NZ_BJWA01000020.1"/>
</dbReference>
<protein>
    <submittedName>
        <fullName evidence="3">Uncharacterized protein</fullName>
    </submittedName>
</protein>
<evidence type="ECO:0000313" key="4">
    <source>
        <dbReference type="Proteomes" id="UP000195024"/>
    </source>
</evidence>
<feature type="compositionally biased region" description="Basic and acidic residues" evidence="1">
    <location>
        <begin position="68"/>
        <end position="85"/>
    </location>
</feature>
<dbReference type="Proteomes" id="UP000195024">
    <property type="component" value="Unassembled WGS sequence"/>
</dbReference>
<gene>
    <name evidence="3" type="ORF">A5802_002803</name>
    <name evidence="2" type="ORF">EMU01_23860</name>
</gene>
<feature type="compositionally biased region" description="Polar residues" evidence="1">
    <location>
        <begin position="86"/>
        <end position="113"/>
    </location>
</feature>
<keyword evidence="5" id="KW-1185">Reference proteome</keyword>
<evidence type="ECO:0000313" key="3">
    <source>
        <dbReference type="EMBL" id="OTP24893.1"/>
    </source>
</evidence>
<proteinExistence type="predicted"/>
<sequence>MNKLAILLLFGVYSAAFKVLSLVFKVLWLVTKVLGNFIGKMIKKGWEKRAQKRALARSHKLASQQRENNLDRTSVHSSMSKDSRLNTRVSQAQKQTNRLGTYSGQSLMTGHSR</sequence>
<dbReference type="Proteomes" id="UP000321175">
    <property type="component" value="Unassembled WGS sequence"/>
</dbReference>
<feature type="region of interest" description="Disordered" evidence="1">
    <location>
        <begin position="57"/>
        <end position="113"/>
    </location>
</feature>
<comment type="caution">
    <text evidence="3">The sequence shown here is derived from an EMBL/GenBank/DDBJ whole genome shotgun (WGS) entry which is preliminary data.</text>
</comment>
<organism evidence="3 4">
    <name type="scientific">Enterococcus mundtii</name>
    <dbReference type="NCBI Taxonomy" id="53346"/>
    <lineage>
        <taxon>Bacteria</taxon>
        <taxon>Bacillati</taxon>
        <taxon>Bacillota</taxon>
        <taxon>Bacilli</taxon>
        <taxon>Lactobacillales</taxon>
        <taxon>Enterococcaceae</taxon>
        <taxon>Enterococcus</taxon>
    </lineage>
</organism>
<evidence type="ECO:0000256" key="1">
    <source>
        <dbReference type="SAM" id="MobiDB-lite"/>
    </source>
</evidence>